<sequence length="385" mass="39404">MRSIWKGAISFGLVTIPVKVVGATENHSVSFRQLHLTDGGRIRYRKVCEIDDREVGGDEIGKGYQAPDGSVVMVSDSELAQMPLPTARTVEILGFVPVDSVQLIQLDRSYYLAPDTGADKPYVLLREALARSGKGAVAKLAMRGRETLALVRPGEDGVLGMHTMLWPDEIRSAAGIAPQGKVTVRDAELDLADTLMESLGEVDLAELHDEYRSAVEELVTAKLNGVEPEQAAPAPAGGTVVDLMSALQDSVNAARGARGEEQEDAAAPAEEGGDEGAKATVTEITDGGSRRSGGAAKRSGGAARKRAASQGPGGKAAGGSSGTGKKTASGGAAKKAAKSSSGRAATKKAAAGRNGAAQSTSGKTAASKSAATGTQKKSAAGRRSA</sequence>
<dbReference type="InterPro" id="IPR016194">
    <property type="entry name" value="SPOC-like_C_dom_sf"/>
</dbReference>
<keyword evidence="3" id="KW-0227">DNA damage</keyword>
<evidence type="ECO:0000259" key="5">
    <source>
        <dbReference type="SMART" id="SM00559"/>
    </source>
</evidence>
<dbReference type="SMART" id="SM00559">
    <property type="entry name" value="Ku78"/>
    <property type="match status" value="1"/>
</dbReference>
<proteinExistence type="inferred from homology"/>
<feature type="region of interest" description="Disordered" evidence="4">
    <location>
        <begin position="251"/>
        <end position="385"/>
    </location>
</feature>
<evidence type="ECO:0000313" key="7">
    <source>
        <dbReference type="Proteomes" id="UP000746503"/>
    </source>
</evidence>
<gene>
    <name evidence="3" type="primary">ku</name>
    <name evidence="6" type="ORF">HCJ92_12555</name>
</gene>
<dbReference type="Proteomes" id="UP000746503">
    <property type="component" value="Unassembled WGS sequence"/>
</dbReference>
<evidence type="ECO:0000256" key="1">
    <source>
        <dbReference type="ARBA" id="ARBA00023125"/>
    </source>
</evidence>
<feature type="compositionally biased region" description="Low complexity" evidence="4">
    <location>
        <begin position="323"/>
        <end position="378"/>
    </location>
</feature>
<keyword evidence="2 3" id="KW-0233">DNA recombination</keyword>
<keyword evidence="3" id="KW-0234">DNA repair</keyword>
<dbReference type="HAMAP" id="MF_01875">
    <property type="entry name" value="Prokaryotic_Ku"/>
    <property type="match status" value="1"/>
</dbReference>
<dbReference type="PANTHER" id="PTHR41251:SF1">
    <property type="entry name" value="NON-HOMOLOGOUS END JOINING PROTEIN KU"/>
    <property type="match status" value="1"/>
</dbReference>
<dbReference type="NCBIfam" id="TIGR02772">
    <property type="entry name" value="Ku_bact"/>
    <property type="match status" value="1"/>
</dbReference>
<evidence type="ECO:0000256" key="2">
    <source>
        <dbReference type="ARBA" id="ARBA00023172"/>
    </source>
</evidence>
<dbReference type="RefSeq" id="WP_167933627.1">
    <property type="nucleotide sequence ID" value="NZ_JAAVJB010000087.1"/>
</dbReference>
<feature type="compositionally biased region" description="Gly residues" evidence="4">
    <location>
        <begin position="311"/>
        <end position="322"/>
    </location>
</feature>
<comment type="function">
    <text evidence="3">With LigD forms a non-homologous end joining (NHEJ) DNA repair enzyme, which repairs dsDNA breaks with reduced fidelity. Binds linear dsDNA with 5'- and 3'- overhangs but not closed circular dsDNA nor ssDNA. Recruits and stimulates the ligase activity of LigD.</text>
</comment>
<reference evidence="6 7" key="1">
    <citation type="submission" date="2020-03" db="EMBL/GenBank/DDBJ databases">
        <title>Draft genome of Streptomyces sp. ventii, isolated from the Axial Seamount in the Pacific Ocean, and resequencing of the two type strains Streptomyces lonarensis strain NCL 716 and Streptomyces bohaiensis strain 11A07.</title>
        <authorList>
            <person name="Loughran R.M."/>
            <person name="Pfannmuller K.M."/>
            <person name="Wasson B.J."/>
            <person name="Deadmond M.C."/>
            <person name="Paddock B.E."/>
            <person name="Koyack M.J."/>
            <person name="Gallegos D.A."/>
            <person name="Mitchell E.A."/>
            <person name="Ushijima B."/>
            <person name="Saw J.H."/>
            <person name="Mcphail K.L."/>
            <person name="Videau P."/>
        </authorList>
    </citation>
    <scope>NUCLEOTIDE SEQUENCE [LARGE SCALE GENOMIC DNA]</scope>
    <source>
        <strain evidence="7">5675061</strain>
    </source>
</reference>
<dbReference type="InterPro" id="IPR006164">
    <property type="entry name" value="DNA_bd_Ku70/Ku80"/>
</dbReference>
<dbReference type="EMBL" id="JAAVJB010000087">
    <property type="protein sequence ID" value="NJP67102.1"/>
    <property type="molecule type" value="Genomic_DNA"/>
</dbReference>
<evidence type="ECO:0000313" key="6">
    <source>
        <dbReference type="EMBL" id="NJP67102.1"/>
    </source>
</evidence>
<dbReference type="Gene3D" id="2.40.290.10">
    <property type="match status" value="1"/>
</dbReference>
<name>A0ABX1AIX7_9ACTN</name>
<dbReference type="SUPFAM" id="SSF100939">
    <property type="entry name" value="SPOC domain-like"/>
    <property type="match status" value="1"/>
</dbReference>
<comment type="similarity">
    <text evidence="3">Belongs to the prokaryotic Ku family.</text>
</comment>
<dbReference type="Pfam" id="PF02735">
    <property type="entry name" value="Ku"/>
    <property type="match status" value="1"/>
</dbReference>
<keyword evidence="7" id="KW-1185">Reference proteome</keyword>
<dbReference type="CDD" id="cd00789">
    <property type="entry name" value="KU_like"/>
    <property type="match status" value="1"/>
</dbReference>
<protein>
    <recommendedName>
        <fullName evidence="3">Non-homologous end joining protein Ku</fullName>
    </recommendedName>
</protein>
<comment type="caution">
    <text evidence="6">The sequence shown here is derived from an EMBL/GenBank/DDBJ whole genome shotgun (WGS) entry which is preliminary data.</text>
</comment>
<feature type="compositionally biased region" description="Low complexity" evidence="4">
    <location>
        <begin position="292"/>
        <end position="302"/>
    </location>
</feature>
<evidence type="ECO:0000256" key="4">
    <source>
        <dbReference type="SAM" id="MobiDB-lite"/>
    </source>
</evidence>
<feature type="domain" description="Ku" evidence="5">
    <location>
        <begin position="52"/>
        <end position="181"/>
    </location>
</feature>
<organism evidence="6 7">
    <name type="scientific">Streptomyces spiramenti</name>
    <dbReference type="NCBI Taxonomy" id="2720606"/>
    <lineage>
        <taxon>Bacteria</taxon>
        <taxon>Bacillati</taxon>
        <taxon>Actinomycetota</taxon>
        <taxon>Actinomycetes</taxon>
        <taxon>Kitasatosporales</taxon>
        <taxon>Streptomycetaceae</taxon>
        <taxon>Streptomyces</taxon>
    </lineage>
</organism>
<dbReference type="PANTHER" id="PTHR41251">
    <property type="entry name" value="NON-HOMOLOGOUS END JOINING PROTEIN KU"/>
    <property type="match status" value="1"/>
</dbReference>
<evidence type="ECO:0000256" key="3">
    <source>
        <dbReference type="HAMAP-Rule" id="MF_01875"/>
    </source>
</evidence>
<comment type="subunit">
    <text evidence="3">Homodimer. Interacts with LigD.</text>
</comment>
<accession>A0ABX1AIX7</accession>
<keyword evidence="1 3" id="KW-0238">DNA-binding</keyword>
<dbReference type="InterPro" id="IPR009187">
    <property type="entry name" value="Prok_Ku"/>
</dbReference>